<dbReference type="GO" id="GO:0004497">
    <property type="term" value="F:monooxygenase activity"/>
    <property type="evidence" value="ECO:0007669"/>
    <property type="project" value="UniProtKB-KW"/>
</dbReference>
<evidence type="ECO:0000256" key="5">
    <source>
        <dbReference type="ARBA" id="ARBA00023002"/>
    </source>
</evidence>
<comment type="caution">
    <text evidence="11">The sequence shown here is derived from an EMBL/GenBank/DDBJ whole genome shotgun (WGS) entry which is preliminary data.</text>
</comment>
<dbReference type="CDD" id="cd11060">
    <property type="entry name" value="CYP57A1-like"/>
    <property type="match status" value="1"/>
</dbReference>
<name>A0AAD4CNI9_ASPNN</name>
<reference evidence="11" key="2">
    <citation type="submission" date="2020-02" db="EMBL/GenBank/DDBJ databases">
        <authorList>
            <person name="Gilchrist C.L.M."/>
            <person name="Chooi Y.-H."/>
        </authorList>
    </citation>
    <scope>NUCLEOTIDE SEQUENCE</scope>
    <source>
        <strain evidence="11">MST-FP2251</strain>
    </source>
</reference>
<evidence type="ECO:0000256" key="2">
    <source>
        <dbReference type="ARBA" id="ARBA00010617"/>
    </source>
</evidence>
<dbReference type="PANTHER" id="PTHR24305">
    <property type="entry name" value="CYTOCHROME P450"/>
    <property type="match status" value="1"/>
</dbReference>
<reference evidence="11" key="1">
    <citation type="journal article" date="2019" name="Beilstein J. Org. Chem.">
        <title>Nanangenines: drimane sesquiterpenoids as the dominant metabolite cohort of a novel Australian fungus, Aspergillus nanangensis.</title>
        <authorList>
            <person name="Lacey H.J."/>
            <person name="Gilchrist C.L.M."/>
            <person name="Crombie A."/>
            <person name="Kalaitzis J.A."/>
            <person name="Vuong D."/>
            <person name="Rutledge P.J."/>
            <person name="Turner P."/>
            <person name="Pitt J.I."/>
            <person name="Lacey E."/>
            <person name="Chooi Y.H."/>
            <person name="Piggott A.M."/>
        </authorList>
    </citation>
    <scope>NUCLEOTIDE SEQUENCE</scope>
    <source>
        <strain evidence="11">MST-FP2251</strain>
    </source>
</reference>
<dbReference type="GO" id="GO:0020037">
    <property type="term" value="F:heme binding"/>
    <property type="evidence" value="ECO:0007669"/>
    <property type="project" value="InterPro"/>
</dbReference>
<evidence type="ECO:0000256" key="7">
    <source>
        <dbReference type="ARBA" id="ARBA00023033"/>
    </source>
</evidence>
<dbReference type="Pfam" id="PF00067">
    <property type="entry name" value="p450"/>
    <property type="match status" value="1"/>
</dbReference>
<evidence type="ECO:0000256" key="1">
    <source>
        <dbReference type="ARBA" id="ARBA00001971"/>
    </source>
</evidence>
<organism evidence="11 12">
    <name type="scientific">Aspergillus nanangensis</name>
    <dbReference type="NCBI Taxonomy" id="2582783"/>
    <lineage>
        <taxon>Eukaryota</taxon>
        <taxon>Fungi</taxon>
        <taxon>Dikarya</taxon>
        <taxon>Ascomycota</taxon>
        <taxon>Pezizomycotina</taxon>
        <taxon>Eurotiomycetes</taxon>
        <taxon>Eurotiomycetidae</taxon>
        <taxon>Eurotiales</taxon>
        <taxon>Aspergillaceae</taxon>
        <taxon>Aspergillus</taxon>
        <taxon>Aspergillus subgen. Circumdati</taxon>
    </lineage>
</organism>
<dbReference type="Proteomes" id="UP001194746">
    <property type="component" value="Unassembled WGS sequence"/>
</dbReference>
<keyword evidence="12" id="KW-1185">Reference proteome</keyword>
<evidence type="ECO:0000256" key="4">
    <source>
        <dbReference type="ARBA" id="ARBA00022723"/>
    </source>
</evidence>
<dbReference type="PANTHER" id="PTHR24305:SF190">
    <property type="entry name" value="P450, PUTATIVE (EUROFUNG)-RELATED"/>
    <property type="match status" value="1"/>
</dbReference>
<keyword evidence="3 8" id="KW-0349">Heme</keyword>
<dbReference type="InterPro" id="IPR036396">
    <property type="entry name" value="Cyt_P450_sf"/>
</dbReference>
<evidence type="ECO:0000256" key="8">
    <source>
        <dbReference type="PIRSR" id="PIRSR602403-1"/>
    </source>
</evidence>
<keyword evidence="4 8" id="KW-0479">Metal-binding</keyword>
<evidence type="ECO:0000256" key="6">
    <source>
        <dbReference type="ARBA" id="ARBA00023004"/>
    </source>
</evidence>
<keyword evidence="6 8" id="KW-0408">Iron</keyword>
<evidence type="ECO:0000256" key="9">
    <source>
        <dbReference type="RuleBase" id="RU000461"/>
    </source>
</evidence>
<dbReference type="PROSITE" id="PS00086">
    <property type="entry name" value="CYTOCHROME_P450"/>
    <property type="match status" value="1"/>
</dbReference>
<dbReference type="GO" id="GO:0016705">
    <property type="term" value="F:oxidoreductase activity, acting on paired donors, with incorporation or reduction of molecular oxygen"/>
    <property type="evidence" value="ECO:0007669"/>
    <property type="project" value="InterPro"/>
</dbReference>
<evidence type="ECO:0000256" key="10">
    <source>
        <dbReference type="SAM" id="Phobius"/>
    </source>
</evidence>
<keyword evidence="10" id="KW-0472">Membrane</keyword>
<feature type="transmembrane region" description="Helical" evidence="10">
    <location>
        <begin position="12"/>
        <end position="33"/>
    </location>
</feature>
<keyword evidence="10" id="KW-1133">Transmembrane helix</keyword>
<dbReference type="PRINTS" id="PR00385">
    <property type="entry name" value="P450"/>
</dbReference>
<keyword evidence="7 9" id="KW-0503">Monooxygenase</keyword>
<dbReference type="FunFam" id="1.10.630.10:FF:000050">
    <property type="entry name" value="Cytochrome P450 monooxygenase"/>
    <property type="match status" value="1"/>
</dbReference>
<evidence type="ECO:0008006" key="13">
    <source>
        <dbReference type="Google" id="ProtNLM"/>
    </source>
</evidence>
<comment type="similarity">
    <text evidence="2 9">Belongs to the cytochrome P450 family.</text>
</comment>
<dbReference type="InterPro" id="IPR001128">
    <property type="entry name" value="Cyt_P450"/>
</dbReference>
<dbReference type="SUPFAM" id="SSF48264">
    <property type="entry name" value="Cytochrome P450"/>
    <property type="match status" value="1"/>
</dbReference>
<evidence type="ECO:0000313" key="11">
    <source>
        <dbReference type="EMBL" id="KAF9889804.1"/>
    </source>
</evidence>
<dbReference type="InterPro" id="IPR002403">
    <property type="entry name" value="Cyt_P450_E_grp-IV"/>
</dbReference>
<proteinExistence type="inferred from homology"/>
<sequence length="507" mass="57023">MGITSLSIPENTSSYVIPAILLALTTYLSWTLYNAFLGPLSTIPGPWLARFTRLWELREVLRGHFERTNIDLHKQHGPIVRISPSKFSISDPTAVKTLYAAGTKFAKSDFYRPFGDPDQRKSNVFSVMDMHAHGQMRKKVAALYSMSTLVGYEEFVNRCNVTLCGKLGEFAREGRSFEVQNWMQFYAFDVIGEITTSQSFGLMEQGQDTRGILSGIHQSLVYGSRVGIFPELHIWLAGFARLTRQEIPFHAVQNWILTQIRSRSGGPDSSPQSSSSGRPDFLTKLLALRKADKVTDVDLESTIGANIGAGSDTTSISLSSVIYYLCRNGGAERQLYEEIEVFESEGRLSDPVMFEEARQMPYLQACIKEALRLHPAVGRPLLRTVPHGGATIAGRYLPAGATVGINAWVLHRNEAIFGDDVEEFRPERWLQEDKAKLSLMEQNFLAFGAGSRTCIGKNISLLEMSKVIPQLYRKFEFQLAEPGEWKTSEDWFVKQQFKCYVKLRSGR</sequence>
<comment type="cofactor">
    <cofactor evidence="1 8">
        <name>heme</name>
        <dbReference type="ChEBI" id="CHEBI:30413"/>
    </cofactor>
</comment>
<dbReference type="AlphaFoldDB" id="A0AAD4CNI9"/>
<dbReference type="Gene3D" id="1.10.630.10">
    <property type="entry name" value="Cytochrome P450"/>
    <property type="match status" value="1"/>
</dbReference>
<gene>
    <name evidence="11" type="ORF">FE257_006894</name>
</gene>
<dbReference type="InterPro" id="IPR050121">
    <property type="entry name" value="Cytochrome_P450_monoxygenase"/>
</dbReference>
<dbReference type="GO" id="GO:0005506">
    <property type="term" value="F:iron ion binding"/>
    <property type="evidence" value="ECO:0007669"/>
    <property type="project" value="InterPro"/>
</dbReference>
<protein>
    <recommendedName>
        <fullName evidence="13">Cytochrome P450</fullName>
    </recommendedName>
</protein>
<accession>A0AAD4CNI9</accession>
<dbReference type="PRINTS" id="PR00465">
    <property type="entry name" value="EP450IV"/>
</dbReference>
<dbReference type="EMBL" id="VCAU01000032">
    <property type="protein sequence ID" value="KAF9889804.1"/>
    <property type="molecule type" value="Genomic_DNA"/>
</dbReference>
<feature type="binding site" description="axial binding residue" evidence="8">
    <location>
        <position position="454"/>
    </location>
    <ligand>
        <name>heme</name>
        <dbReference type="ChEBI" id="CHEBI:30413"/>
    </ligand>
    <ligandPart>
        <name>Fe</name>
        <dbReference type="ChEBI" id="CHEBI:18248"/>
    </ligandPart>
</feature>
<evidence type="ECO:0000256" key="3">
    <source>
        <dbReference type="ARBA" id="ARBA00022617"/>
    </source>
</evidence>
<dbReference type="InterPro" id="IPR017972">
    <property type="entry name" value="Cyt_P450_CS"/>
</dbReference>
<keyword evidence="10" id="KW-0812">Transmembrane</keyword>
<evidence type="ECO:0000313" key="12">
    <source>
        <dbReference type="Proteomes" id="UP001194746"/>
    </source>
</evidence>
<keyword evidence="5 9" id="KW-0560">Oxidoreductase</keyword>